<dbReference type="Pfam" id="PF11042">
    <property type="entry name" value="DUF2750"/>
    <property type="match status" value="1"/>
</dbReference>
<sequence length="124" mass="14831">MNSKEVEAVLTLQAFKRYEYFIKKSVDYEEVWGLYHDGWAMSKDDNGCPLVNFWPKKEFAQKCAVEEWKEYHAKKIDLYEFMNEWLPGMKSDGIKPSIFWNNVDSVVVDTERLKKDLDEELENY</sequence>
<dbReference type="EMBL" id="CP010525">
    <property type="protein sequence ID" value="AJO21265.1"/>
    <property type="molecule type" value="Genomic_DNA"/>
</dbReference>
<reference evidence="2" key="1">
    <citation type="submission" date="2015-01" db="EMBL/GenBank/DDBJ databases">
        <title>Comparative genome analysis of Bacillus coagulans HM-08, Clostridium butyricum HM-68, Bacillus subtilis HM-66 and Bacillus paralicheniformis BL-09.</title>
        <authorList>
            <person name="Zhang H."/>
        </authorList>
    </citation>
    <scope>NUCLEOTIDE SEQUENCE [LARGE SCALE GENOMIC DNA]</scope>
    <source>
        <strain evidence="2">HM-08</strain>
    </source>
</reference>
<name>A0A0C5C788_HEYCO</name>
<dbReference type="Proteomes" id="UP000032024">
    <property type="component" value="Chromosome"/>
</dbReference>
<evidence type="ECO:0000313" key="1">
    <source>
        <dbReference type="EMBL" id="AJO21265.1"/>
    </source>
</evidence>
<dbReference type="AlphaFoldDB" id="A0A0C5C788"/>
<organism evidence="1 2">
    <name type="scientific">Heyndrickxia coagulans</name>
    <name type="common">Weizmannia coagulans</name>
    <dbReference type="NCBI Taxonomy" id="1398"/>
    <lineage>
        <taxon>Bacteria</taxon>
        <taxon>Bacillati</taxon>
        <taxon>Bacillota</taxon>
        <taxon>Bacilli</taxon>
        <taxon>Bacillales</taxon>
        <taxon>Bacillaceae</taxon>
        <taxon>Heyndrickxia</taxon>
    </lineage>
</organism>
<dbReference type="RefSeq" id="WP_017551571.1">
    <property type="nucleotide sequence ID" value="NZ_CP010525.1"/>
</dbReference>
<dbReference type="InterPro" id="IPR021284">
    <property type="entry name" value="DUF2750"/>
</dbReference>
<keyword evidence="2" id="KW-1185">Reference proteome</keyword>
<evidence type="ECO:0000313" key="2">
    <source>
        <dbReference type="Proteomes" id="UP000032024"/>
    </source>
</evidence>
<accession>A0A0C5C788</accession>
<proteinExistence type="predicted"/>
<protein>
    <submittedName>
        <fullName evidence="1">Uncharacterized protein</fullName>
    </submittedName>
</protein>
<gene>
    <name evidence="1" type="ORF">SB48_HM08orf00728</name>
</gene>